<dbReference type="Proteomes" id="UP000467635">
    <property type="component" value="Unassembled WGS sequence"/>
</dbReference>
<dbReference type="GO" id="GO:0005737">
    <property type="term" value="C:cytoplasm"/>
    <property type="evidence" value="ECO:0007669"/>
    <property type="project" value="TreeGrafter"/>
</dbReference>
<dbReference type="GO" id="GO:0034605">
    <property type="term" value="P:cellular response to heat"/>
    <property type="evidence" value="ECO:0007669"/>
    <property type="project" value="TreeGrafter"/>
</dbReference>
<dbReference type="InterPro" id="IPR050130">
    <property type="entry name" value="ClpA_ClpB"/>
</dbReference>
<evidence type="ECO:0000256" key="3">
    <source>
        <dbReference type="ARBA" id="ARBA00025613"/>
    </source>
</evidence>
<dbReference type="Pfam" id="PF00004">
    <property type="entry name" value="AAA"/>
    <property type="match status" value="1"/>
</dbReference>
<keyword evidence="2" id="KW-0067">ATP-binding</keyword>
<dbReference type="InterPro" id="IPR027417">
    <property type="entry name" value="P-loop_NTPase"/>
</dbReference>
<dbReference type="PANTHER" id="PTHR11638">
    <property type="entry name" value="ATP-DEPENDENT CLP PROTEASE"/>
    <property type="match status" value="1"/>
</dbReference>
<dbReference type="EMBL" id="WKKX01000486">
    <property type="protein sequence ID" value="MSE08877.1"/>
    <property type="molecule type" value="Genomic_DNA"/>
</dbReference>
<evidence type="ECO:0000259" key="4">
    <source>
        <dbReference type="Pfam" id="PF00004"/>
    </source>
</evidence>
<dbReference type="PANTHER" id="PTHR11638:SF18">
    <property type="entry name" value="HEAT SHOCK PROTEIN 104"/>
    <property type="match status" value="1"/>
</dbReference>
<evidence type="ECO:0000256" key="2">
    <source>
        <dbReference type="ARBA" id="ARBA00022840"/>
    </source>
</evidence>
<feature type="domain" description="ATPase AAA-type core" evidence="4">
    <location>
        <begin position="59"/>
        <end position="148"/>
    </location>
</feature>
<dbReference type="SUPFAM" id="SSF52540">
    <property type="entry name" value="P-loop containing nucleoside triphosphate hydrolases"/>
    <property type="match status" value="1"/>
</dbReference>
<accession>A0A7X2ST79</accession>
<proteinExistence type="predicted"/>
<dbReference type="GO" id="GO:0005524">
    <property type="term" value="F:ATP binding"/>
    <property type="evidence" value="ECO:0007669"/>
    <property type="project" value="UniProtKB-KW"/>
</dbReference>
<reference evidence="5 6" key="1">
    <citation type="submission" date="2019-11" db="EMBL/GenBank/DDBJ databases">
        <title>Draft Genome Sequence of Plant Growth-Promoting Rhizosphere-Associated Bacteria.</title>
        <authorList>
            <person name="Vasilyev I.Y."/>
            <person name="Radchenko V."/>
            <person name="Ilnitskaya E.V."/>
        </authorList>
    </citation>
    <scope>NUCLEOTIDE SEQUENCE [LARGE SCALE GENOMIC DNA]</scope>
    <source>
        <strain evidence="5 6">VRA_01-1sq_f</strain>
    </source>
</reference>
<gene>
    <name evidence="5" type="ORF">GKC33_09290</name>
</gene>
<keyword evidence="1" id="KW-0547">Nucleotide-binding</keyword>
<evidence type="ECO:0000313" key="5">
    <source>
        <dbReference type="EMBL" id="MSE08877.1"/>
    </source>
</evidence>
<protein>
    <submittedName>
        <fullName evidence="5">AAA family ATPase</fullName>
    </submittedName>
</protein>
<evidence type="ECO:0000313" key="6">
    <source>
        <dbReference type="Proteomes" id="UP000467635"/>
    </source>
</evidence>
<dbReference type="AlphaFoldDB" id="A0A7X2ST79"/>
<dbReference type="InterPro" id="IPR003959">
    <property type="entry name" value="ATPase_AAA_core"/>
</dbReference>
<comment type="caution">
    <text evidence="5">The sequence shown here is derived from an EMBL/GenBank/DDBJ whole genome shotgun (WGS) entry which is preliminary data.</text>
</comment>
<dbReference type="Gene3D" id="3.40.50.300">
    <property type="entry name" value="P-loop containing nucleotide triphosphate hydrolases"/>
    <property type="match status" value="1"/>
</dbReference>
<dbReference type="GO" id="GO:0016887">
    <property type="term" value="F:ATP hydrolysis activity"/>
    <property type="evidence" value="ECO:0007669"/>
    <property type="project" value="InterPro"/>
</dbReference>
<dbReference type="CDD" id="cd00009">
    <property type="entry name" value="AAA"/>
    <property type="match status" value="1"/>
</dbReference>
<comment type="function">
    <text evidence="3">Part of a stress-induced multi-chaperone system, it is involved in the recovery of the cell from heat-induced damage, in cooperation with DnaK, DnaJ and GrpE. Acts before DnaK, in the processing of protein aggregates. Protein binding stimulates the ATPase activity; ATP hydrolysis unfolds the denatured protein aggregates, which probably helps expose new hydrophobic binding sites on the surface of ClpB-bound aggregates, contributing to the solubilization and refolding of denatured protein aggregates by DnaK.</text>
</comment>
<sequence length="159" mass="17422">MSDNNLGYQEPKTPYLDQYTENISQKAKGRPEDFEVFGREEEIEKVVISLLRKTKNSPLLIGEAGVGKTAIVEGLALRIVRNQVPEGLKDLTVRSLELSTLSSNVGGNFIKKFKHILEELIETKGENLLFIDEIHTLMGAGSTDGNALDAGNVLKPALA</sequence>
<evidence type="ECO:0000256" key="1">
    <source>
        <dbReference type="ARBA" id="ARBA00022741"/>
    </source>
</evidence>
<name>A0A7X2ST79_9LACO</name>
<organism evidence="5 6">
    <name type="scientific">Ligilactobacillus salivarius</name>
    <dbReference type="NCBI Taxonomy" id="1624"/>
    <lineage>
        <taxon>Bacteria</taxon>
        <taxon>Bacillati</taxon>
        <taxon>Bacillota</taxon>
        <taxon>Bacilli</taxon>
        <taxon>Lactobacillales</taxon>
        <taxon>Lactobacillaceae</taxon>
        <taxon>Ligilactobacillus</taxon>
    </lineage>
</organism>
<feature type="non-terminal residue" evidence="5">
    <location>
        <position position="159"/>
    </location>
</feature>